<dbReference type="AlphaFoldDB" id="A0A9W6Z000"/>
<evidence type="ECO:0000313" key="4">
    <source>
        <dbReference type="Proteomes" id="UP001165063"/>
    </source>
</evidence>
<sequence length="301" mass="33070">MTDKNVLLPPSEDDSLSPTTTTNNSNNKSHHRRNSSIEECLSPYEEPENYYGPKTDPSKLKKDSKYGRTRTLSATHLHSRRPRVDHFFPFTLFQGHEEFVRSGSTTPTFFDEQRKRLGGGGSLNGSAIFDIDGDEKDGSDDEGSASDTSNELVHNASTSSLVLALDQRLANETIKEMSKSPSLAATPTDTPTPTADSLKLHFPPKLQSQKSLNNSSTILNTPSRSSTPISNTNSGLRRRASLDDYSSKKSKRFFISDIDATLEELLRNEDTDGNCQITIDDKGPKVLKLGTANSNGFKQPG</sequence>
<comment type="caution">
    <text evidence="3">The sequence shown here is derived from an EMBL/GenBank/DDBJ whole genome shotgun (WGS) entry which is preliminary data.</text>
</comment>
<keyword evidence="4" id="KW-1185">Reference proteome</keyword>
<feature type="region of interest" description="Disordered" evidence="1">
    <location>
        <begin position="175"/>
        <end position="236"/>
    </location>
</feature>
<dbReference type="OrthoDB" id="5589350at2759"/>
<organism evidence="3 4">
    <name type="scientific">Ambrosiozyma monospora</name>
    <name type="common">Yeast</name>
    <name type="synonym">Endomycopsis monosporus</name>
    <dbReference type="NCBI Taxonomy" id="43982"/>
    <lineage>
        <taxon>Eukaryota</taxon>
        <taxon>Fungi</taxon>
        <taxon>Dikarya</taxon>
        <taxon>Ascomycota</taxon>
        <taxon>Saccharomycotina</taxon>
        <taxon>Pichiomycetes</taxon>
        <taxon>Pichiales</taxon>
        <taxon>Pichiaceae</taxon>
        <taxon>Ambrosiozyma</taxon>
    </lineage>
</organism>
<feature type="region of interest" description="Disordered" evidence="1">
    <location>
        <begin position="1"/>
        <end position="66"/>
    </location>
</feature>
<evidence type="ECO:0000256" key="1">
    <source>
        <dbReference type="SAM" id="MobiDB-lite"/>
    </source>
</evidence>
<feature type="compositionally biased region" description="Low complexity" evidence="1">
    <location>
        <begin position="180"/>
        <end position="197"/>
    </location>
</feature>
<evidence type="ECO:0000259" key="2">
    <source>
        <dbReference type="Pfam" id="PF07492"/>
    </source>
</evidence>
<dbReference type="Pfam" id="PF07492">
    <property type="entry name" value="Trehalase_Ca-bi"/>
    <property type="match status" value="1"/>
</dbReference>
<reference evidence="3" key="1">
    <citation type="submission" date="2023-04" db="EMBL/GenBank/DDBJ databases">
        <title>Ambrosiozyma monospora NBRC 1965.</title>
        <authorList>
            <person name="Ichikawa N."/>
            <person name="Sato H."/>
            <person name="Tonouchi N."/>
        </authorList>
    </citation>
    <scope>NUCLEOTIDE SEQUENCE</scope>
    <source>
        <strain evidence="3">NBRC 1965</strain>
    </source>
</reference>
<dbReference type="GO" id="GO:0005993">
    <property type="term" value="P:trehalose catabolic process"/>
    <property type="evidence" value="ECO:0007669"/>
    <property type="project" value="InterPro"/>
</dbReference>
<protein>
    <submittedName>
        <fullName evidence="3">Unnamed protein product</fullName>
    </submittedName>
</protein>
<feature type="compositionally biased region" description="Acidic residues" evidence="1">
    <location>
        <begin position="131"/>
        <end position="144"/>
    </location>
</feature>
<evidence type="ECO:0000313" key="3">
    <source>
        <dbReference type="EMBL" id="GMG31105.1"/>
    </source>
</evidence>
<dbReference type="GO" id="GO:0004555">
    <property type="term" value="F:alpha,alpha-trehalase activity"/>
    <property type="evidence" value="ECO:0007669"/>
    <property type="project" value="InterPro"/>
</dbReference>
<dbReference type="GO" id="GO:0005737">
    <property type="term" value="C:cytoplasm"/>
    <property type="evidence" value="ECO:0007669"/>
    <property type="project" value="InterPro"/>
</dbReference>
<name>A0A9W6Z000_AMBMO</name>
<dbReference type="GO" id="GO:0005509">
    <property type="term" value="F:calcium ion binding"/>
    <property type="evidence" value="ECO:0007669"/>
    <property type="project" value="InterPro"/>
</dbReference>
<dbReference type="EMBL" id="BSXU01001789">
    <property type="protein sequence ID" value="GMG31105.1"/>
    <property type="molecule type" value="Genomic_DNA"/>
</dbReference>
<dbReference type="Proteomes" id="UP001165063">
    <property type="component" value="Unassembled WGS sequence"/>
</dbReference>
<feature type="region of interest" description="Disordered" evidence="1">
    <location>
        <begin position="110"/>
        <end position="153"/>
    </location>
</feature>
<feature type="domain" description="Neutral trehalase Ca2+ binding" evidence="2">
    <location>
        <begin position="262"/>
        <end position="291"/>
    </location>
</feature>
<proteinExistence type="predicted"/>
<accession>A0A9W6Z000</accession>
<gene>
    <name evidence="3" type="ORF">Amon01_000394400</name>
</gene>
<feature type="compositionally biased region" description="Basic and acidic residues" evidence="1">
    <location>
        <begin position="56"/>
        <end position="66"/>
    </location>
</feature>
<feature type="compositionally biased region" description="Polar residues" evidence="1">
    <location>
        <begin position="206"/>
        <end position="235"/>
    </location>
</feature>
<dbReference type="InterPro" id="IPR011120">
    <property type="entry name" value="Trehalase_Ca-bd"/>
</dbReference>